<accession>A0A8S1HDJ6</accession>
<organism evidence="2 3">
    <name type="scientific">Caenorhabditis auriculariae</name>
    <dbReference type="NCBI Taxonomy" id="2777116"/>
    <lineage>
        <taxon>Eukaryota</taxon>
        <taxon>Metazoa</taxon>
        <taxon>Ecdysozoa</taxon>
        <taxon>Nematoda</taxon>
        <taxon>Chromadorea</taxon>
        <taxon>Rhabditida</taxon>
        <taxon>Rhabditina</taxon>
        <taxon>Rhabditomorpha</taxon>
        <taxon>Rhabditoidea</taxon>
        <taxon>Rhabditidae</taxon>
        <taxon>Peloderinae</taxon>
        <taxon>Caenorhabditis</taxon>
    </lineage>
</organism>
<dbReference type="InterPro" id="IPR036188">
    <property type="entry name" value="FAD/NAD-bd_sf"/>
</dbReference>
<dbReference type="AlphaFoldDB" id="A0A8S1HDJ6"/>
<sequence>MKFVIIGSGPTALGAAFRLYELIENGSIPSETEVLIVEKERDVGGLARSVTDDRGFTWDLGVHITGASKYIKFTNTINTLVDAWNVIPRRVKAYMAHVTEDGQNVVEDYVPYPVQNSIPYFKEEMKKRCLEELSQLPTVVSHKNFGEFTRDTFGESLQKEFIRPYNEKVWTVKLEEMNTAWVANRVPRPEVGNLRRRCDLSIEQLQEEENKEKQLFKYPKKLKGAGEMWRLLASRLPAHWFKFNCELQRVDPVQKKVFIRNNRYTTYSHLISTMSIVELGKASGLLLESKLKHSKVVLVGVGVRTPQPECTFISNFNERLTPNPVLYWSMICEIGLPADATVDEQELIDKTILDLRQHGLLDEENQVIHRWIHVLPLGYPIPTVDRDEELRTAHQTLEKHSIFSRGRSVYPGKQKNPV</sequence>
<dbReference type="EMBL" id="CAJGYM010000039">
    <property type="protein sequence ID" value="CAD6193879.1"/>
    <property type="molecule type" value="Genomic_DNA"/>
</dbReference>
<proteinExistence type="predicted"/>
<name>A0A8S1HDJ6_9PELO</name>
<evidence type="ECO:0000313" key="2">
    <source>
        <dbReference type="EMBL" id="CAD6193879.1"/>
    </source>
</evidence>
<protein>
    <recommendedName>
        <fullName evidence="1">Amine oxidase domain-containing protein</fullName>
    </recommendedName>
</protein>
<dbReference type="InterPro" id="IPR002937">
    <property type="entry name" value="Amino_oxidase"/>
</dbReference>
<reference evidence="2" key="1">
    <citation type="submission" date="2020-10" db="EMBL/GenBank/DDBJ databases">
        <authorList>
            <person name="Kikuchi T."/>
        </authorList>
    </citation>
    <scope>NUCLEOTIDE SEQUENCE</scope>
    <source>
        <strain evidence="2">NKZ352</strain>
    </source>
</reference>
<dbReference type="PANTHER" id="PTHR43734">
    <property type="entry name" value="PHYTOENE DESATURASE"/>
    <property type="match status" value="1"/>
</dbReference>
<feature type="domain" description="Amine oxidase" evidence="1">
    <location>
        <begin position="21"/>
        <end position="279"/>
    </location>
</feature>
<dbReference type="PANTHER" id="PTHR43734:SF4">
    <property type="entry name" value="AMINE OXIDASE DOMAIN-CONTAINING PROTEIN"/>
    <property type="match status" value="1"/>
</dbReference>
<gene>
    <name evidence="2" type="ORF">CAUJ_LOCUS9798</name>
</gene>
<keyword evidence="3" id="KW-1185">Reference proteome</keyword>
<dbReference type="GO" id="GO:0016491">
    <property type="term" value="F:oxidoreductase activity"/>
    <property type="evidence" value="ECO:0007669"/>
    <property type="project" value="InterPro"/>
</dbReference>
<comment type="caution">
    <text evidence="2">The sequence shown here is derived from an EMBL/GenBank/DDBJ whole genome shotgun (WGS) entry which is preliminary data.</text>
</comment>
<dbReference type="Pfam" id="PF01593">
    <property type="entry name" value="Amino_oxidase"/>
    <property type="match status" value="1"/>
</dbReference>
<dbReference type="Gene3D" id="3.50.50.60">
    <property type="entry name" value="FAD/NAD(P)-binding domain"/>
    <property type="match status" value="1"/>
</dbReference>
<dbReference type="OrthoDB" id="38045at2759"/>
<dbReference type="Proteomes" id="UP000835052">
    <property type="component" value="Unassembled WGS sequence"/>
</dbReference>
<evidence type="ECO:0000259" key="1">
    <source>
        <dbReference type="Pfam" id="PF01593"/>
    </source>
</evidence>
<evidence type="ECO:0000313" key="3">
    <source>
        <dbReference type="Proteomes" id="UP000835052"/>
    </source>
</evidence>
<dbReference type="SUPFAM" id="SSF51971">
    <property type="entry name" value="Nucleotide-binding domain"/>
    <property type="match status" value="1"/>
</dbReference>